<dbReference type="GO" id="GO:0005886">
    <property type="term" value="C:plasma membrane"/>
    <property type="evidence" value="ECO:0007669"/>
    <property type="project" value="TreeGrafter"/>
</dbReference>
<keyword evidence="4 5" id="KW-0472">Membrane</keyword>
<evidence type="ECO:0000256" key="4">
    <source>
        <dbReference type="ARBA" id="ARBA00023136"/>
    </source>
</evidence>
<keyword evidence="3 5" id="KW-1133">Transmembrane helix</keyword>
<protein>
    <submittedName>
        <fullName evidence="7">MFS transporter</fullName>
    </submittedName>
</protein>
<evidence type="ECO:0000256" key="1">
    <source>
        <dbReference type="ARBA" id="ARBA00009617"/>
    </source>
</evidence>
<dbReference type="AlphaFoldDB" id="A0A7X8SK22"/>
<evidence type="ECO:0000256" key="2">
    <source>
        <dbReference type="ARBA" id="ARBA00022692"/>
    </source>
</evidence>
<evidence type="ECO:0000313" key="7">
    <source>
        <dbReference type="EMBL" id="NLR91695.1"/>
    </source>
</evidence>
<keyword evidence="2 5" id="KW-0812">Transmembrane</keyword>
<feature type="transmembrane region" description="Helical" evidence="5">
    <location>
        <begin position="43"/>
        <end position="68"/>
    </location>
</feature>
<feature type="transmembrane region" description="Helical" evidence="5">
    <location>
        <begin position="340"/>
        <end position="361"/>
    </location>
</feature>
<dbReference type="PROSITE" id="PS50850">
    <property type="entry name" value="MFS"/>
    <property type="match status" value="1"/>
</dbReference>
<organism evidence="7 8">
    <name type="scientific">Flammeovirga agarivorans</name>
    <dbReference type="NCBI Taxonomy" id="2726742"/>
    <lineage>
        <taxon>Bacteria</taxon>
        <taxon>Pseudomonadati</taxon>
        <taxon>Bacteroidota</taxon>
        <taxon>Cytophagia</taxon>
        <taxon>Cytophagales</taxon>
        <taxon>Flammeovirgaceae</taxon>
        <taxon>Flammeovirga</taxon>
    </lineage>
</organism>
<evidence type="ECO:0000313" key="8">
    <source>
        <dbReference type="Proteomes" id="UP000585050"/>
    </source>
</evidence>
<dbReference type="InterPro" id="IPR020846">
    <property type="entry name" value="MFS_dom"/>
</dbReference>
<feature type="transmembrane region" description="Helical" evidence="5">
    <location>
        <begin position="423"/>
        <end position="444"/>
    </location>
</feature>
<dbReference type="InterPro" id="IPR036259">
    <property type="entry name" value="MFS_trans_sf"/>
</dbReference>
<feature type="domain" description="Major facilitator superfamily (MFS) profile" evidence="6">
    <location>
        <begin position="1"/>
        <end position="448"/>
    </location>
</feature>
<feature type="transmembrane region" description="Helical" evidence="5">
    <location>
        <begin position="315"/>
        <end position="334"/>
    </location>
</feature>
<feature type="transmembrane region" description="Helical" evidence="5">
    <location>
        <begin position="158"/>
        <end position="176"/>
    </location>
</feature>
<evidence type="ECO:0000256" key="5">
    <source>
        <dbReference type="SAM" id="Phobius"/>
    </source>
</evidence>
<feature type="transmembrane region" description="Helical" evidence="5">
    <location>
        <begin position="120"/>
        <end position="146"/>
    </location>
</feature>
<evidence type="ECO:0000256" key="3">
    <source>
        <dbReference type="ARBA" id="ARBA00022989"/>
    </source>
</evidence>
<dbReference type="Proteomes" id="UP000585050">
    <property type="component" value="Unassembled WGS sequence"/>
</dbReference>
<name>A0A7X8SK22_9BACT</name>
<dbReference type="PANTHER" id="PTHR11328">
    <property type="entry name" value="MAJOR FACILITATOR SUPERFAMILY DOMAIN-CONTAINING PROTEIN"/>
    <property type="match status" value="1"/>
</dbReference>
<proteinExistence type="inferred from homology"/>
<reference evidence="7 8" key="1">
    <citation type="submission" date="2020-04" db="EMBL/GenBank/DDBJ databases">
        <title>Flammeovirga sp. SR4, a novel species isolated from seawater.</title>
        <authorList>
            <person name="Wang X."/>
        </authorList>
    </citation>
    <scope>NUCLEOTIDE SEQUENCE [LARGE SCALE GENOMIC DNA]</scope>
    <source>
        <strain evidence="7 8">SR4</strain>
    </source>
</reference>
<dbReference type="GO" id="GO:0015293">
    <property type="term" value="F:symporter activity"/>
    <property type="evidence" value="ECO:0007669"/>
    <property type="project" value="InterPro"/>
</dbReference>
<dbReference type="CDD" id="cd17332">
    <property type="entry name" value="MFS_MelB_like"/>
    <property type="match status" value="1"/>
</dbReference>
<dbReference type="EMBL" id="JABAIL010000003">
    <property type="protein sequence ID" value="NLR91695.1"/>
    <property type="molecule type" value="Genomic_DNA"/>
</dbReference>
<sequence length="467" mass="52110">MATLTEVKSIDQHEKVSLREKVAYGLGDAASSTFWKMFSMYMLFFYTDVFGISAAAVGTMFLVTRIWDAINDPLMGILSDKTTTRFGKFRPYLLLMAIPFGLVGILTFTTPDLSESNKIIYAYITYTLMMMVYTGINVPYSSLLGVITSNPKERTSLASYRFIFAFAGSILVLATAEPLVKFFEESNTPQVAWQSTMTVFAIFTTVLFFLTFLGTKERVKPKKQKTNTLQDLKNLSKNKEWFIMLGAGVSCLIFNSIRDGASIYYFKYFIASESNLEFFGISLTLSSLFLVIGQLSNLVGVVISASVANKMGKRNTFMMAMVSAAILSFMFYLLSSDQLVLIYILQAGISLFAGMVFPLMWSMYADIADYSEYKTGRRSTGLIFSSSSMSQKMGWTLGGALSGWLLSYFGFEANTTASQETINGLKMMLSIIPAIGAILSVIFLTRYKLTESFMTDVQKSLREENES</sequence>
<feature type="transmembrane region" description="Helical" evidence="5">
    <location>
        <begin position="196"/>
        <end position="215"/>
    </location>
</feature>
<feature type="transmembrane region" description="Helical" evidence="5">
    <location>
        <begin position="278"/>
        <end position="303"/>
    </location>
</feature>
<dbReference type="Gene3D" id="1.20.1250.20">
    <property type="entry name" value="MFS general substrate transporter like domains"/>
    <property type="match status" value="2"/>
</dbReference>
<dbReference type="RefSeq" id="WP_168882410.1">
    <property type="nucleotide sequence ID" value="NZ_JABAIL010000003.1"/>
</dbReference>
<comment type="similarity">
    <text evidence="1">Belongs to the sodium:galactoside symporter (TC 2.A.2) family.</text>
</comment>
<dbReference type="GO" id="GO:0006814">
    <property type="term" value="P:sodium ion transport"/>
    <property type="evidence" value="ECO:0007669"/>
    <property type="project" value="InterPro"/>
</dbReference>
<dbReference type="PANTHER" id="PTHR11328:SF24">
    <property type="entry name" value="MAJOR FACILITATOR SUPERFAMILY (MFS) PROFILE DOMAIN-CONTAINING PROTEIN"/>
    <property type="match status" value="1"/>
</dbReference>
<gene>
    <name evidence="7" type="ORF">HGP29_10785</name>
</gene>
<comment type="caution">
    <text evidence="7">The sequence shown here is derived from an EMBL/GenBank/DDBJ whole genome shotgun (WGS) entry which is preliminary data.</text>
</comment>
<keyword evidence="8" id="KW-1185">Reference proteome</keyword>
<feature type="transmembrane region" description="Helical" evidence="5">
    <location>
        <begin position="89"/>
        <end position="108"/>
    </location>
</feature>
<evidence type="ECO:0000259" key="6">
    <source>
        <dbReference type="PROSITE" id="PS50850"/>
    </source>
</evidence>
<accession>A0A7X8SK22</accession>
<dbReference type="GO" id="GO:0008643">
    <property type="term" value="P:carbohydrate transport"/>
    <property type="evidence" value="ECO:0007669"/>
    <property type="project" value="InterPro"/>
</dbReference>
<dbReference type="NCBIfam" id="TIGR00792">
    <property type="entry name" value="gph"/>
    <property type="match status" value="1"/>
</dbReference>
<feature type="transmembrane region" description="Helical" evidence="5">
    <location>
        <begin position="393"/>
        <end position="411"/>
    </location>
</feature>
<dbReference type="InterPro" id="IPR039672">
    <property type="entry name" value="MFS_2"/>
</dbReference>
<dbReference type="SUPFAM" id="SSF103473">
    <property type="entry name" value="MFS general substrate transporter"/>
    <property type="match status" value="1"/>
</dbReference>
<dbReference type="Pfam" id="PF13347">
    <property type="entry name" value="MFS_2"/>
    <property type="match status" value="1"/>
</dbReference>
<dbReference type="InterPro" id="IPR001927">
    <property type="entry name" value="Na/Gal_symport"/>
</dbReference>